<dbReference type="EMBL" id="JBHRSP010000037">
    <property type="protein sequence ID" value="MFC3075606.1"/>
    <property type="molecule type" value="Genomic_DNA"/>
</dbReference>
<dbReference type="SUPFAM" id="SSF81799">
    <property type="entry name" value="Putative methyltransferase TM0872, insert domain"/>
    <property type="match status" value="1"/>
</dbReference>
<feature type="binding site" evidence="6">
    <location>
        <position position="64"/>
    </location>
    <ligand>
        <name>S-adenosyl-L-methionine</name>
        <dbReference type="ChEBI" id="CHEBI:59789"/>
    </ligand>
</feature>
<dbReference type="NCBIfam" id="TIGR00006">
    <property type="entry name" value="16S rRNA (cytosine(1402)-N(4))-methyltransferase RsmH"/>
    <property type="match status" value="1"/>
</dbReference>
<evidence type="ECO:0000256" key="6">
    <source>
        <dbReference type="HAMAP-Rule" id="MF_01007"/>
    </source>
</evidence>
<dbReference type="GO" id="GO:0032259">
    <property type="term" value="P:methylation"/>
    <property type="evidence" value="ECO:0007669"/>
    <property type="project" value="UniProtKB-KW"/>
</dbReference>
<evidence type="ECO:0000313" key="8">
    <source>
        <dbReference type="Proteomes" id="UP001595377"/>
    </source>
</evidence>
<evidence type="ECO:0000256" key="5">
    <source>
        <dbReference type="ARBA" id="ARBA00022691"/>
    </source>
</evidence>
<dbReference type="Gene3D" id="1.10.150.170">
    <property type="entry name" value="Putative methyltransferase TM0872, insert domain"/>
    <property type="match status" value="1"/>
</dbReference>
<dbReference type="EC" id="2.1.1.199" evidence="6"/>
<gene>
    <name evidence="6 7" type="primary">rsmH</name>
    <name evidence="7" type="ORF">ACFOHH_21025</name>
</gene>
<evidence type="ECO:0000256" key="3">
    <source>
        <dbReference type="ARBA" id="ARBA00022603"/>
    </source>
</evidence>
<organism evidence="7 8">
    <name type="scientific">Shinella pollutisoli</name>
    <dbReference type="NCBI Taxonomy" id="2250594"/>
    <lineage>
        <taxon>Bacteria</taxon>
        <taxon>Pseudomonadati</taxon>
        <taxon>Pseudomonadota</taxon>
        <taxon>Alphaproteobacteria</taxon>
        <taxon>Hyphomicrobiales</taxon>
        <taxon>Rhizobiaceae</taxon>
        <taxon>Shinella</taxon>
    </lineage>
</organism>
<dbReference type="InterPro" id="IPR002903">
    <property type="entry name" value="RsmH"/>
</dbReference>
<protein>
    <recommendedName>
        <fullName evidence="6">Ribosomal RNA small subunit methyltransferase H</fullName>
        <ecNumber evidence="6">2.1.1.199</ecNumber>
    </recommendedName>
    <alternativeName>
        <fullName evidence="6">16S rRNA m(4)C1402 methyltransferase</fullName>
    </alternativeName>
    <alternativeName>
        <fullName evidence="6">rRNA (cytosine-N(4)-)-methyltransferase RsmH</fullName>
    </alternativeName>
</protein>
<dbReference type="PANTHER" id="PTHR11265:SF0">
    <property type="entry name" value="12S RRNA N4-METHYLCYTIDINE METHYLTRANSFERASE"/>
    <property type="match status" value="1"/>
</dbReference>
<feature type="binding site" evidence="6">
    <location>
        <position position="91"/>
    </location>
    <ligand>
        <name>S-adenosyl-L-methionine</name>
        <dbReference type="ChEBI" id="CHEBI:59789"/>
    </ligand>
</feature>
<sequence>MAADLGGGSTEADGGPVRHIPVLLPEVLEALAPAPGQVILDGTFGAGGYTSAILARGASVIALDRDPTAIAAGRALAEASGGRLTLVHSRFSDLAAHAPAGGLDGVVLDIGVSSMQIDEPERGFSFQKDGPLDMRMSASGVSAADVVNRAKVSDLIRIFGFLGEEKQAGRIARAIEKARAKEPFATTRQLANLIESVNPRKAKDKIHPATRVFQALRIFVNDELGELAQALFAAEKALKPGGRLVVVSFHSLEDRIVKKFFQDRSGKAAGSRHLPEVHDRAATFAPVGSPMVGASEAECAVNPRARSAKLRAGMRTDAPAGTDDLSIFNLPSLAGLEKMGS</sequence>
<evidence type="ECO:0000256" key="4">
    <source>
        <dbReference type="ARBA" id="ARBA00022679"/>
    </source>
</evidence>
<proteinExistence type="inferred from homology"/>
<dbReference type="InterPro" id="IPR029063">
    <property type="entry name" value="SAM-dependent_MTases_sf"/>
</dbReference>
<comment type="caution">
    <text evidence="7">The sequence shown here is derived from an EMBL/GenBank/DDBJ whole genome shotgun (WGS) entry which is preliminary data.</text>
</comment>
<dbReference type="RefSeq" id="WP_257317833.1">
    <property type="nucleotide sequence ID" value="NZ_JANFDG010000034.1"/>
</dbReference>
<feature type="binding site" evidence="6">
    <location>
        <position position="116"/>
    </location>
    <ligand>
        <name>S-adenosyl-L-methionine</name>
        <dbReference type="ChEBI" id="CHEBI:59789"/>
    </ligand>
</feature>
<keyword evidence="5 6" id="KW-0949">S-adenosyl-L-methionine</keyword>
<feature type="binding site" evidence="6">
    <location>
        <position position="109"/>
    </location>
    <ligand>
        <name>S-adenosyl-L-methionine</name>
        <dbReference type="ChEBI" id="CHEBI:59789"/>
    </ligand>
</feature>
<keyword evidence="6" id="KW-0963">Cytoplasm</keyword>
<feature type="binding site" evidence="6">
    <location>
        <begin position="47"/>
        <end position="49"/>
    </location>
    <ligand>
        <name>S-adenosyl-L-methionine</name>
        <dbReference type="ChEBI" id="CHEBI:59789"/>
    </ligand>
</feature>
<evidence type="ECO:0000256" key="2">
    <source>
        <dbReference type="ARBA" id="ARBA00022552"/>
    </source>
</evidence>
<dbReference type="InterPro" id="IPR023397">
    <property type="entry name" value="SAM-dep_MeTrfase_MraW_recog"/>
</dbReference>
<dbReference type="Pfam" id="PF01795">
    <property type="entry name" value="Methyltransf_5"/>
    <property type="match status" value="1"/>
</dbReference>
<name>A0ABV7DM68_9HYPH</name>
<dbReference type="CDD" id="cd02440">
    <property type="entry name" value="AdoMet_MTases"/>
    <property type="match status" value="1"/>
</dbReference>
<accession>A0ABV7DM68</accession>
<dbReference type="HAMAP" id="MF_01007">
    <property type="entry name" value="16SrRNA_methyltr_H"/>
    <property type="match status" value="1"/>
</dbReference>
<keyword evidence="2 6" id="KW-0698">rRNA processing</keyword>
<dbReference type="GO" id="GO:0008168">
    <property type="term" value="F:methyltransferase activity"/>
    <property type="evidence" value="ECO:0007669"/>
    <property type="project" value="UniProtKB-KW"/>
</dbReference>
<comment type="similarity">
    <text evidence="1 6">Belongs to the methyltransferase superfamily. RsmH family.</text>
</comment>
<comment type="subcellular location">
    <subcellularLocation>
        <location evidence="6">Cytoplasm</location>
    </subcellularLocation>
</comment>
<comment type="catalytic activity">
    <reaction evidence="6">
        <text>cytidine(1402) in 16S rRNA + S-adenosyl-L-methionine = N(4)-methylcytidine(1402) in 16S rRNA + S-adenosyl-L-homocysteine + H(+)</text>
        <dbReference type="Rhea" id="RHEA:42928"/>
        <dbReference type="Rhea" id="RHEA-COMP:10286"/>
        <dbReference type="Rhea" id="RHEA-COMP:10287"/>
        <dbReference type="ChEBI" id="CHEBI:15378"/>
        <dbReference type="ChEBI" id="CHEBI:57856"/>
        <dbReference type="ChEBI" id="CHEBI:59789"/>
        <dbReference type="ChEBI" id="CHEBI:74506"/>
        <dbReference type="ChEBI" id="CHEBI:82748"/>
        <dbReference type="EC" id="2.1.1.199"/>
    </reaction>
</comment>
<dbReference type="Proteomes" id="UP001595377">
    <property type="component" value="Unassembled WGS sequence"/>
</dbReference>
<reference evidence="8" key="1">
    <citation type="journal article" date="2019" name="Int. J. Syst. Evol. Microbiol.">
        <title>The Global Catalogue of Microorganisms (GCM) 10K type strain sequencing project: providing services to taxonomists for standard genome sequencing and annotation.</title>
        <authorList>
            <consortium name="The Broad Institute Genomics Platform"/>
            <consortium name="The Broad Institute Genome Sequencing Center for Infectious Disease"/>
            <person name="Wu L."/>
            <person name="Ma J."/>
        </authorList>
    </citation>
    <scope>NUCLEOTIDE SEQUENCE [LARGE SCALE GENOMIC DNA]</scope>
    <source>
        <strain evidence="8">KCTC 52677</strain>
    </source>
</reference>
<dbReference type="SUPFAM" id="SSF53335">
    <property type="entry name" value="S-adenosyl-L-methionine-dependent methyltransferases"/>
    <property type="match status" value="1"/>
</dbReference>
<keyword evidence="4 6" id="KW-0808">Transferase</keyword>
<dbReference type="PIRSF" id="PIRSF004486">
    <property type="entry name" value="MraW"/>
    <property type="match status" value="1"/>
</dbReference>
<keyword evidence="8" id="KW-1185">Reference proteome</keyword>
<comment type="function">
    <text evidence="6">Specifically methylates the N4 position of cytidine in position 1402 (C1402) of 16S rRNA.</text>
</comment>
<evidence type="ECO:0000313" key="7">
    <source>
        <dbReference type="EMBL" id="MFC3075606.1"/>
    </source>
</evidence>
<dbReference type="Gene3D" id="3.40.50.150">
    <property type="entry name" value="Vaccinia Virus protein VP39"/>
    <property type="match status" value="1"/>
</dbReference>
<keyword evidence="3 6" id="KW-0489">Methyltransferase</keyword>
<evidence type="ECO:0000256" key="1">
    <source>
        <dbReference type="ARBA" id="ARBA00010396"/>
    </source>
</evidence>
<dbReference type="PANTHER" id="PTHR11265">
    <property type="entry name" value="S-ADENOSYL-METHYLTRANSFERASE MRAW"/>
    <property type="match status" value="1"/>
</dbReference>